<evidence type="ECO:0000256" key="10">
    <source>
        <dbReference type="PROSITE-ProRule" id="PRU10141"/>
    </source>
</evidence>
<keyword evidence="5 10" id="KW-0547">Nucleotide-binding</keyword>
<keyword evidence="4" id="KW-0808">Transferase</keyword>
<dbReference type="PROSITE" id="PS00107">
    <property type="entry name" value="PROTEIN_KINASE_ATP"/>
    <property type="match status" value="1"/>
</dbReference>
<dbReference type="InterPro" id="IPR011009">
    <property type="entry name" value="Kinase-like_dom_sf"/>
</dbReference>
<accession>A0A9Q0L8R7</accession>
<dbReference type="InterPro" id="IPR008271">
    <property type="entry name" value="Ser/Thr_kinase_AS"/>
</dbReference>
<dbReference type="OrthoDB" id="193931at2759"/>
<dbReference type="AlphaFoldDB" id="A0A9Q0L8R7"/>
<dbReference type="OMA" id="NEKGDAN"/>
<comment type="catalytic activity">
    <reaction evidence="8">
        <text>L-threonyl-[protein] + ATP = O-phospho-L-threonyl-[protein] + ADP + H(+)</text>
        <dbReference type="Rhea" id="RHEA:46608"/>
        <dbReference type="Rhea" id="RHEA-COMP:11060"/>
        <dbReference type="Rhea" id="RHEA-COMP:11605"/>
        <dbReference type="ChEBI" id="CHEBI:15378"/>
        <dbReference type="ChEBI" id="CHEBI:30013"/>
        <dbReference type="ChEBI" id="CHEBI:30616"/>
        <dbReference type="ChEBI" id="CHEBI:61977"/>
        <dbReference type="ChEBI" id="CHEBI:456216"/>
        <dbReference type="EC" id="2.7.11.1"/>
    </reaction>
</comment>
<dbReference type="InterPro" id="IPR017441">
    <property type="entry name" value="Protein_kinase_ATP_BS"/>
</dbReference>
<dbReference type="EMBL" id="JAPDFW010000119">
    <property type="protein sequence ID" value="KAJ5068161.1"/>
    <property type="molecule type" value="Genomic_DNA"/>
</dbReference>
<feature type="domain" description="Protein kinase" evidence="12">
    <location>
        <begin position="8"/>
        <end position="263"/>
    </location>
</feature>
<evidence type="ECO:0000313" key="13">
    <source>
        <dbReference type="EMBL" id="KAJ5068161.1"/>
    </source>
</evidence>
<dbReference type="Gene3D" id="1.10.510.10">
    <property type="entry name" value="Transferase(Phosphotransferase) domain 1"/>
    <property type="match status" value="1"/>
</dbReference>
<dbReference type="GO" id="GO:0005524">
    <property type="term" value="F:ATP binding"/>
    <property type="evidence" value="ECO:0007669"/>
    <property type="project" value="UniProtKB-UniRule"/>
</dbReference>
<evidence type="ECO:0000256" key="5">
    <source>
        <dbReference type="ARBA" id="ARBA00022741"/>
    </source>
</evidence>
<dbReference type="FunFam" id="3.30.200.20:FF:000042">
    <property type="entry name" value="Aurora kinase A"/>
    <property type="match status" value="1"/>
</dbReference>
<dbReference type="FunFam" id="1.10.510.10:FF:000279">
    <property type="entry name" value="Non-specific serine/threonine protein kinase"/>
    <property type="match status" value="1"/>
</dbReference>
<reference evidence="13" key="1">
    <citation type="submission" date="2022-10" db="EMBL/GenBank/DDBJ databases">
        <title>Novel sulphate-reducing endosymbionts in the free-living metamonad Anaeramoeba.</title>
        <authorList>
            <person name="Jerlstrom-Hultqvist J."/>
            <person name="Cepicka I."/>
            <person name="Gallot-Lavallee L."/>
            <person name="Salas-Leiva D."/>
            <person name="Curtis B.A."/>
            <person name="Zahonova K."/>
            <person name="Pipaliya S."/>
            <person name="Dacks J."/>
            <person name="Roger A.J."/>
        </authorList>
    </citation>
    <scope>NUCLEOTIDE SEQUENCE</scope>
    <source>
        <strain evidence="13">BMAN</strain>
    </source>
</reference>
<keyword evidence="3 11" id="KW-0723">Serine/threonine-protein kinase</keyword>
<proteinExistence type="inferred from homology"/>
<evidence type="ECO:0000256" key="11">
    <source>
        <dbReference type="RuleBase" id="RU000304"/>
    </source>
</evidence>
<evidence type="ECO:0000256" key="8">
    <source>
        <dbReference type="ARBA" id="ARBA00047899"/>
    </source>
</evidence>
<evidence type="ECO:0000256" key="7">
    <source>
        <dbReference type="ARBA" id="ARBA00022840"/>
    </source>
</evidence>
<dbReference type="SMART" id="SM00220">
    <property type="entry name" value="S_TKc"/>
    <property type="match status" value="1"/>
</dbReference>
<dbReference type="GO" id="GO:0004674">
    <property type="term" value="F:protein serine/threonine kinase activity"/>
    <property type="evidence" value="ECO:0007669"/>
    <property type="project" value="UniProtKB-KW"/>
</dbReference>
<dbReference type="PANTHER" id="PTHR43895:SF32">
    <property type="entry name" value="SERINE_THREONINE-PROTEIN KINASE CHK1"/>
    <property type="match status" value="1"/>
</dbReference>
<dbReference type="SUPFAM" id="SSF56112">
    <property type="entry name" value="Protein kinase-like (PK-like)"/>
    <property type="match status" value="1"/>
</dbReference>
<evidence type="ECO:0000256" key="9">
    <source>
        <dbReference type="ARBA" id="ARBA00048679"/>
    </source>
</evidence>
<dbReference type="Gene3D" id="3.30.310.80">
    <property type="entry name" value="Kinase associated domain 1, KA1"/>
    <property type="match status" value="1"/>
</dbReference>
<dbReference type="EC" id="2.7.11.1" evidence="2"/>
<keyword evidence="7 10" id="KW-0067">ATP-binding</keyword>
<dbReference type="Pfam" id="PF03822">
    <property type="entry name" value="NAF"/>
    <property type="match status" value="1"/>
</dbReference>
<evidence type="ECO:0000256" key="1">
    <source>
        <dbReference type="ARBA" id="ARBA00006234"/>
    </source>
</evidence>
<keyword evidence="6 13" id="KW-0418">Kinase</keyword>
<comment type="similarity">
    <text evidence="1">Belongs to the protein kinase superfamily. CAMK Ser/Thr protein kinase family. SNF1 subfamily.</text>
</comment>
<comment type="caution">
    <text evidence="13">The sequence shown here is derived from an EMBL/GenBank/DDBJ whole genome shotgun (WGS) entry which is preliminary data.</text>
</comment>
<dbReference type="Proteomes" id="UP001149090">
    <property type="component" value="Unassembled WGS sequence"/>
</dbReference>
<name>A0A9Q0L8R7_ANAIG</name>
<dbReference type="InterPro" id="IPR004041">
    <property type="entry name" value="NAF_dom"/>
</dbReference>
<evidence type="ECO:0000256" key="6">
    <source>
        <dbReference type="ARBA" id="ARBA00022777"/>
    </source>
</evidence>
<dbReference type="Pfam" id="PF00069">
    <property type="entry name" value="Pkinase"/>
    <property type="match status" value="1"/>
</dbReference>
<evidence type="ECO:0000256" key="2">
    <source>
        <dbReference type="ARBA" id="ARBA00012513"/>
    </source>
</evidence>
<evidence type="ECO:0000256" key="3">
    <source>
        <dbReference type="ARBA" id="ARBA00022527"/>
    </source>
</evidence>
<dbReference type="PROSITE" id="PS50011">
    <property type="entry name" value="PROTEIN_KINASE_DOM"/>
    <property type="match status" value="1"/>
</dbReference>
<comment type="catalytic activity">
    <reaction evidence="9">
        <text>L-seryl-[protein] + ATP = O-phospho-L-seryl-[protein] + ADP + H(+)</text>
        <dbReference type="Rhea" id="RHEA:17989"/>
        <dbReference type="Rhea" id="RHEA-COMP:9863"/>
        <dbReference type="Rhea" id="RHEA-COMP:11604"/>
        <dbReference type="ChEBI" id="CHEBI:15378"/>
        <dbReference type="ChEBI" id="CHEBI:29999"/>
        <dbReference type="ChEBI" id="CHEBI:30616"/>
        <dbReference type="ChEBI" id="CHEBI:83421"/>
        <dbReference type="ChEBI" id="CHEBI:456216"/>
        <dbReference type="EC" id="2.7.11.1"/>
    </reaction>
</comment>
<dbReference type="PROSITE" id="PS00108">
    <property type="entry name" value="PROTEIN_KINASE_ST"/>
    <property type="match status" value="1"/>
</dbReference>
<evidence type="ECO:0000259" key="12">
    <source>
        <dbReference type="PROSITE" id="PS50011"/>
    </source>
</evidence>
<keyword evidence="14" id="KW-1185">Reference proteome</keyword>
<evidence type="ECO:0000256" key="4">
    <source>
        <dbReference type="ARBA" id="ARBA00022679"/>
    </source>
</evidence>
<dbReference type="InterPro" id="IPR000719">
    <property type="entry name" value="Prot_kinase_dom"/>
</dbReference>
<feature type="binding site" evidence="10">
    <location>
        <position position="37"/>
    </location>
    <ligand>
        <name>ATP</name>
        <dbReference type="ChEBI" id="CHEBI:30616"/>
    </ligand>
</feature>
<organism evidence="13 14">
    <name type="scientific">Anaeramoeba ignava</name>
    <name type="common">Anaerobic marine amoeba</name>
    <dbReference type="NCBI Taxonomy" id="1746090"/>
    <lineage>
        <taxon>Eukaryota</taxon>
        <taxon>Metamonada</taxon>
        <taxon>Anaeramoebidae</taxon>
        <taxon>Anaeramoeba</taxon>
    </lineage>
</organism>
<dbReference type="PANTHER" id="PTHR43895">
    <property type="entry name" value="CALCIUM/CALMODULIN-DEPENDENT PROTEIN KINASE KINASE-RELATED"/>
    <property type="match status" value="1"/>
</dbReference>
<protein>
    <recommendedName>
        <fullName evidence="2">non-specific serine/threonine protein kinase</fullName>
        <ecNumber evidence="2">2.7.11.1</ecNumber>
    </recommendedName>
</protein>
<gene>
    <name evidence="13" type="ORF">M0811_12497</name>
</gene>
<sequence length="436" mass="50014">MSRRVGKYEIGKTLGEGTFGKVKQATNTETGEVVAIKIMEKEQILKEGMADQVKKEISIMKMISQKNIVSLLDVLVSKTRIYLVLELVTGGELFYKIANEGKFDEKTARYYFQQLISAIEFCHDLGVVHRDLKPENILLDENENIKISDFGLSAVYKEADSQELLQTACGTPNYVAPEVISGKGYDGKAADIWSCGIILFVFLAGYLPIDDQNLEKLFVKIKKVDVSYPRWFPKKATNLIKKILVADPKKRAKLSDIKSDPWYSENLDKSAQQRNRKMSHVQNFFDGMAESQEVVTKKPDQKPDLGKKLNAFDLIFMGGAFDIGRMLQKNPRERIKSYTRFSSRTAPDQIIKALEKVLTEYPDTTIQVMEKNYKIKGTSNTQNIHGFRFYAQIFEITDNLFMVEFRRRKGDLFEFTFMYKKIKEKLDKLIDIATKN</sequence>
<evidence type="ECO:0000313" key="14">
    <source>
        <dbReference type="Proteomes" id="UP001149090"/>
    </source>
</evidence>
<dbReference type="GO" id="GO:0007165">
    <property type="term" value="P:signal transduction"/>
    <property type="evidence" value="ECO:0007669"/>
    <property type="project" value="InterPro"/>
</dbReference>